<dbReference type="AlphaFoldDB" id="A0A0F9KWP7"/>
<dbReference type="GO" id="GO:0004252">
    <property type="term" value="F:serine-type endopeptidase activity"/>
    <property type="evidence" value="ECO:0007669"/>
    <property type="project" value="InterPro"/>
</dbReference>
<dbReference type="InterPro" id="IPR029062">
    <property type="entry name" value="Class_I_gatase-like"/>
</dbReference>
<feature type="transmembrane region" description="Helical" evidence="5">
    <location>
        <begin position="7"/>
        <end position="27"/>
    </location>
</feature>
<reference evidence="7" key="1">
    <citation type="journal article" date="2015" name="Nature">
        <title>Complex archaea that bridge the gap between prokaryotes and eukaryotes.</title>
        <authorList>
            <person name="Spang A."/>
            <person name="Saw J.H."/>
            <person name="Jorgensen S.L."/>
            <person name="Zaremba-Niedzwiedzka K."/>
            <person name="Martijn J."/>
            <person name="Lind A.E."/>
            <person name="van Eijk R."/>
            <person name="Schleper C."/>
            <person name="Guy L."/>
            <person name="Ettema T.J."/>
        </authorList>
    </citation>
    <scope>NUCLEOTIDE SEQUENCE</scope>
</reference>
<keyword evidence="3" id="KW-0378">Hydrolase</keyword>
<dbReference type="InterPro" id="IPR036852">
    <property type="entry name" value="Peptidase_S8/S53_dom_sf"/>
</dbReference>
<dbReference type="PRINTS" id="PR00723">
    <property type="entry name" value="SUBTILISIN"/>
</dbReference>
<dbReference type="InterPro" id="IPR015500">
    <property type="entry name" value="Peptidase_S8_subtilisin-rel"/>
</dbReference>
<keyword evidence="5" id="KW-1133">Transmembrane helix</keyword>
<dbReference type="Gene3D" id="3.40.50.200">
    <property type="entry name" value="Peptidase S8/S53 domain"/>
    <property type="match status" value="1"/>
</dbReference>
<dbReference type="PANTHER" id="PTHR43806:SF11">
    <property type="entry name" value="CEREVISIN-RELATED"/>
    <property type="match status" value="1"/>
</dbReference>
<keyword evidence="4" id="KW-0720">Serine protease</keyword>
<dbReference type="GO" id="GO:0006508">
    <property type="term" value="P:proteolysis"/>
    <property type="evidence" value="ECO:0007669"/>
    <property type="project" value="UniProtKB-KW"/>
</dbReference>
<comment type="similarity">
    <text evidence="1">Belongs to the peptidase S8 family.</text>
</comment>
<keyword evidence="2" id="KW-0645">Protease</keyword>
<dbReference type="InterPro" id="IPR022398">
    <property type="entry name" value="Peptidase_S8_His-AS"/>
</dbReference>
<comment type="caution">
    <text evidence="7">The sequence shown here is derived from an EMBL/GenBank/DDBJ whole genome shotgun (WGS) entry which is preliminary data.</text>
</comment>
<dbReference type="PROSITE" id="PS00136">
    <property type="entry name" value="SUBTILASE_ASP"/>
    <property type="match status" value="1"/>
</dbReference>
<evidence type="ECO:0000259" key="6">
    <source>
        <dbReference type="Pfam" id="PF00082"/>
    </source>
</evidence>
<dbReference type="PANTHER" id="PTHR43806">
    <property type="entry name" value="PEPTIDASE S8"/>
    <property type="match status" value="1"/>
</dbReference>
<accession>A0A0F9KWP7</accession>
<gene>
    <name evidence="7" type="ORF">LCGC14_1352010</name>
</gene>
<dbReference type="EMBL" id="LAZR01008364">
    <property type="protein sequence ID" value="KKM79231.1"/>
    <property type="molecule type" value="Genomic_DNA"/>
</dbReference>
<name>A0A0F9KWP7_9ZZZZ</name>
<evidence type="ECO:0000256" key="5">
    <source>
        <dbReference type="SAM" id="Phobius"/>
    </source>
</evidence>
<evidence type="ECO:0000256" key="4">
    <source>
        <dbReference type="ARBA" id="ARBA00022825"/>
    </source>
</evidence>
<feature type="non-terminal residue" evidence="7">
    <location>
        <position position="1234"/>
    </location>
</feature>
<proteinExistence type="inferred from homology"/>
<dbReference type="PROSITE" id="PS00137">
    <property type="entry name" value="SUBTILASE_HIS"/>
    <property type="match status" value="1"/>
</dbReference>
<evidence type="ECO:0000256" key="3">
    <source>
        <dbReference type="ARBA" id="ARBA00022801"/>
    </source>
</evidence>
<evidence type="ECO:0000313" key="7">
    <source>
        <dbReference type="EMBL" id="KKM79231.1"/>
    </source>
</evidence>
<dbReference type="Pfam" id="PF00082">
    <property type="entry name" value="Peptidase_S8"/>
    <property type="match status" value="1"/>
</dbReference>
<keyword evidence="5" id="KW-0812">Transmembrane</keyword>
<dbReference type="PROSITE" id="PS51892">
    <property type="entry name" value="SUBTILASE"/>
    <property type="match status" value="1"/>
</dbReference>
<dbReference type="PROSITE" id="PS00138">
    <property type="entry name" value="SUBTILASE_SER"/>
    <property type="match status" value="1"/>
</dbReference>
<dbReference type="SUPFAM" id="SSF52743">
    <property type="entry name" value="Subtilisin-like"/>
    <property type="match status" value="1"/>
</dbReference>
<evidence type="ECO:0000256" key="1">
    <source>
        <dbReference type="ARBA" id="ARBA00011073"/>
    </source>
</evidence>
<dbReference type="InterPro" id="IPR023827">
    <property type="entry name" value="Peptidase_S8_Asp-AS"/>
</dbReference>
<dbReference type="InterPro" id="IPR050131">
    <property type="entry name" value="Peptidase_S8_subtilisin-like"/>
</dbReference>
<protein>
    <recommendedName>
        <fullName evidence="6">Peptidase S8/S53 domain-containing protein</fullName>
    </recommendedName>
</protein>
<keyword evidence="5" id="KW-0472">Membrane</keyword>
<feature type="domain" description="Peptidase S8/S53" evidence="6">
    <location>
        <begin position="203"/>
        <end position="476"/>
    </location>
</feature>
<sequence length="1234" mass="137485">MRKLKINYNFVALFIIFTSYFVLPFLGQGFKNHFNNNLNQKETLDLKNVFFPLNKPKSSYNYNPITGSGIKPSIFDKLLNEYLSNITLFEKTNLQDIKAIILFENEISKQERINIIDSVFKDYKILSNFDIIPGTSLQINPSQLISSQGDLEETKGVIKVYKSITYKNPYIIEDTLQINSLNSDSYPNWWLSAIGADNLTFDGTGVRVAVIDTGIYDHLGLNIVENQNFVFNESTSNYNDDVGHGTHVAGIIGGDGTGSSGEYRGVAPGVSIINARAGNNSGLEEDDIIKAIEWSSKPIDSAGAGADIISMSFGGGNPDISDLITQAISNAKNNYGVIFVASAGNSGPEYFTGSTPASGIDVISVGATDEDDQLASFSSWGPAFGYLGYPDFVAPGVNIISAEAPDSTISKDRRYRGDFFDFSGDADYMPLSGTSMSCPIVAGALAILKEAFPYMTPETARIALLEGARKLSNEDEDNFLKSGAGLINISASLDYLKNSPINYNDTAKIFPDELPIKPFDLLHFPGDHQKFNLTIISGKSNTFNIEIPSIQGVSIFLDKSSLIFSDAGIGFVELEVIINKEAIPGIRNFQISLKKGSQIYDIVNVALDIRLPEYKILMESYHGLNDWFPTFTFDQMGFYEAMADISEMNISVDYSMEYWTPDYDKDYDNSILTEERLAQYDLVILQNPILPYSPLEINNIKEYFDNGGNILFLGTRYQDMVVDNINSLFSFMDTGIQINEENVMDDSWLGIGASVESQDVINFNNPIIFKNVSKFEWVYGNSFTVSGDAKSIATLSNKTVVAMYNGTSEGKGRFLAFGDLFWIYTDYKSSDYSLNHSKLLNNVMEYLLPKEDVSINIDLNYDRISNPNIEISVYLKNQTTKSPLTNSDYSSLSLTIKNGAFLQSISINTAFNNEGIYFNNLFNLPNPSYLPYSVIVNLTINSKSYSKIAKILYFDKTIVPKINDLLTTKEKITRSVNNSTNIIGELDRPTYGSIDCFLSIYSYSFYNTKKSINKTLTLSHSTANYYIVNFDPEITDPSGYAIFYILPTNLNYINPNSPRYKFQVINKPPEILNATSSFNFGGNSDILFENTESDDGSFVYSTSRGTKFNFKVDVNDSVDFEDNQSSMRVFINLFICSVTEDGYLMLIFPSSIEVSELNYRPNSDKHEGAFTIPNSMKYSSISGTKSISTAASYDDSTKKGYLGILLITVHDSEGEYEEFIIILLISKQSFFSMD</sequence>
<dbReference type="SUPFAM" id="SSF52317">
    <property type="entry name" value="Class I glutamine amidotransferase-like"/>
    <property type="match status" value="1"/>
</dbReference>
<dbReference type="InterPro" id="IPR023828">
    <property type="entry name" value="Peptidase_S8_Ser-AS"/>
</dbReference>
<organism evidence="7">
    <name type="scientific">marine sediment metagenome</name>
    <dbReference type="NCBI Taxonomy" id="412755"/>
    <lineage>
        <taxon>unclassified sequences</taxon>
        <taxon>metagenomes</taxon>
        <taxon>ecological metagenomes</taxon>
    </lineage>
</organism>
<dbReference type="InterPro" id="IPR000209">
    <property type="entry name" value="Peptidase_S8/S53_dom"/>
</dbReference>
<evidence type="ECO:0000256" key="2">
    <source>
        <dbReference type="ARBA" id="ARBA00022670"/>
    </source>
</evidence>